<dbReference type="PANTHER" id="PTHR32322:SF2">
    <property type="entry name" value="EAMA DOMAIN-CONTAINING PROTEIN"/>
    <property type="match status" value="1"/>
</dbReference>
<evidence type="ECO:0000313" key="8">
    <source>
        <dbReference type="EMBL" id="QXM25630.1"/>
    </source>
</evidence>
<evidence type="ECO:0000256" key="1">
    <source>
        <dbReference type="ARBA" id="ARBA00004141"/>
    </source>
</evidence>
<name>A0A975YKC8_9PROT</name>
<keyword evidence="2 6" id="KW-0812">Transmembrane</keyword>
<comment type="subcellular location">
    <subcellularLocation>
        <location evidence="1">Membrane</location>
        <topology evidence="1">Multi-pass membrane protein</topology>
    </subcellularLocation>
</comment>
<evidence type="ECO:0000256" key="5">
    <source>
        <dbReference type="SAM" id="MobiDB-lite"/>
    </source>
</evidence>
<dbReference type="KEGG" id="elio:KO353_05325"/>
<feature type="domain" description="EamA" evidence="7">
    <location>
        <begin position="5"/>
        <end position="115"/>
    </location>
</feature>
<evidence type="ECO:0000313" key="9">
    <source>
        <dbReference type="Proteomes" id="UP000694001"/>
    </source>
</evidence>
<evidence type="ECO:0000256" key="6">
    <source>
        <dbReference type="SAM" id="Phobius"/>
    </source>
</evidence>
<organism evidence="8 9">
    <name type="scientific">Elioraea tepida</name>
    <dbReference type="NCBI Taxonomy" id="2843330"/>
    <lineage>
        <taxon>Bacteria</taxon>
        <taxon>Pseudomonadati</taxon>
        <taxon>Pseudomonadota</taxon>
        <taxon>Alphaproteobacteria</taxon>
        <taxon>Acetobacterales</taxon>
        <taxon>Elioraeaceae</taxon>
        <taxon>Elioraea</taxon>
    </lineage>
</organism>
<feature type="transmembrane region" description="Helical" evidence="6">
    <location>
        <begin position="74"/>
        <end position="93"/>
    </location>
</feature>
<gene>
    <name evidence="8" type="ORF">KO353_05325</name>
</gene>
<feature type="region of interest" description="Disordered" evidence="5">
    <location>
        <begin position="141"/>
        <end position="171"/>
    </location>
</feature>
<protein>
    <submittedName>
        <fullName evidence="8">DMT family transporter</fullName>
    </submittedName>
</protein>
<sequence>MIALGLAEATPAWLAFWRALLSALTTAMLVGCRGRLARPRPRDWPAVAGVGVFQIGLFFIFLHTALAVVPVGRGVLLCDITPLWLVPISAFVLGESVEPRRLLGVGLGLAGVLILADRLEVDWSSARELVAHGLLCSRPRLPGRQRSPSSARARPPRRSPTFCPGSSASPR</sequence>
<keyword evidence="3 6" id="KW-1133">Transmembrane helix</keyword>
<dbReference type="EMBL" id="CP076448">
    <property type="protein sequence ID" value="QXM25630.1"/>
    <property type="molecule type" value="Genomic_DNA"/>
</dbReference>
<dbReference type="InterPro" id="IPR050638">
    <property type="entry name" value="AA-Vitamin_Transporters"/>
</dbReference>
<feature type="transmembrane region" description="Helical" evidence="6">
    <location>
        <begin position="12"/>
        <end position="32"/>
    </location>
</feature>
<feature type="transmembrane region" description="Helical" evidence="6">
    <location>
        <begin position="44"/>
        <end position="68"/>
    </location>
</feature>
<dbReference type="Pfam" id="PF00892">
    <property type="entry name" value="EamA"/>
    <property type="match status" value="1"/>
</dbReference>
<evidence type="ECO:0000256" key="2">
    <source>
        <dbReference type="ARBA" id="ARBA00022692"/>
    </source>
</evidence>
<evidence type="ECO:0000256" key="4">
    <source>
        <dbReference type="ARBA" id="ARBA00023136"/>
    </source>
</evidence>
<reference evidence="8" key="1">
    <citation type="submission" date="2021-06" db="EMBL/GenBank/DDBJ databases">
        <title>Elioraea tepida, sp. nov., a moderately thermophilic aerobic anoxygenic phototrophic bacterium isolated from an alkaline siliceous hot spring mat community in Yellowstone National Park, WY, USA.</title>
        <authorList>
            <person name="Saini M.K."/>
            <person name="Yoshida S."/>
            <person name="Sebastian A."/>
            <person name="Hirose S."/>
            <person name="Hara E."/>
            <person name="Tamaki H."/>
            <person name="Soulier N.T."/>
            <person name="Albert I."/>
            <person name="Hanada S."/>
            <person name="Bryant D.A."/>
            <person name="Tank M."/>
        </authorList>
    </citation>
    <scope>NUCLEOTIDE SEQUENCE</scope>
    <source>
        <strain evidence="8">MS-P2</strain>
    </source>
</reference>
<evidence type="ECO:0000256" key="3">
    <source>
        <dbReference type="ARBA" id="ARBA00022989"/>
    </source>
</evidence>
<keyword evidence="9" id="KW-1185">Reference proteome</keyword>
<dbReference type="InterPro" id="IPR000620">
    <property type="entry name" value="EamA_dom"/>
</dbReference>
<evidence type="ECO:0000259" key="7">
    <source>
        <dbReference type="Pfam" id="PF00892"/>
    </source>
</evidence>
<dbReference type="RefSeq" id="WP_218286686.1">
    <property type="nucleotide sequence ID" value="NZ_CP076448.1"/>
</dbReference>
<keyword evidence="4 6" id="KW-0472">Membrane</keyword>
<accession>A0A975YKC8</accession>
<dbReference type="GO" id="GO:0016020">
    <property type="term" value="C:membrane"/>
    <property type="evidence" value="ECO:0007669"/>
    <property type="project" value="UniProtKB-SubCell"/>
</dbReference>
<dbReference type="PANTHER" id="PTHR32322">
    <property type="entry name" value="INNER MEMBRANE TRANSPORTER"/>
    <property type="match status" value="1"/>
</dbReference>
<proteinExistence type="predicted"/>
<dbReference type="Proteomes" id="UP000694001">
    <property type="component" value="Chromosome"/>
</dbReference>
<dbReference type="AlphaFoldDB" id="A0A975YKC8"/>